<keyword evidence="14" id="KW-1185">Reference proteome</keyword>
<feature type="domain" description="Reverse transcriptase" evidence="12">
    <location>
        <begin position="55"/>
        <end position="234"/>
    </location>
</feature>
<dbReference type="Ensembl" id="ENSDLAT00005079253.1">
    <property type="protein sequence ID" value="ENSDLAP00005081444.1"/>
    <property type="gene ID" value="ENSDLAG00005026552.1"/>
</dbReference>
<dbReference type="InterPro" id="IPR043128">
    <property type="entry name" value="Rev_trsase/Diguanyl_cyclase"/>
</dbReference>
<dbReference type="GO" id="GO:0006508">
    <property type="term" value="P:proteolysis"/>
    <property type="evidence" value="ECO:0007669"/>
    <property type="project" value="UniProtKB-KW"/>
</dbReference>
<dbReference type="PANTHER" id="PTHR37984:SF5">
    <property type="entry name" value="PROTEIN NYNRIN-LIKE"/>
    <property type="match status" value="1"/>
</dbReference>
<dbReference type="Pfam" id="PF17919">
    <property type="entry name" value="RT_RNaseH_2"/>
    <property type="match status" value="1"/>
</dbReference>
<keyword evidence="6" id="KW-0540">Nuclease</keyword>
<evidence type="ECO:0000256" key="7">
    <source>
        <dbReference type="ARBA" id="ARBA00022759"/>
    </source>
</evidence>
<evidence type="ECO:0000256" key="8">
    <source>
        <dbReference type="ARBA" id="ARBA00022801"/>
    </source>
</evidence>
<evidence type="ECO:0000256" key="5">
    <source>
        <dbReference type="ARBA" id="ARBA00022695"/>
    </source>
</evidence>
<keyword evidence="8" id="KW-0378">Hydrolase</keyword>
<keyword evidence="3" id="KW-0645">Protease</keyword>
<evidence type="ECO:0000313" key="13">
    <source>
        <dbReference type="Ensembl" id="ENSDLAP00005077778.1"/>
    </source>
</evidence>
<dbReference type="FunFam" id="1.10.340.70:FF:000001">
    <property type="entry name" value="Retrovirus-related Pol polyprotein from transposon gypsy-like Protein"/>
    <property type="match status" value="1"/>
</dbReference>
<dbReference type="Gene3D" id="3.10.10.10">
    <property type="entry name" value="HIV Type 1 Reverse Transcriptase, subunit A, domain 1"/>
    <property type="match status" value="1"/>
</dbReference>
<dbReference type="Ensembl" id="ENSDLAT00005082412.1">
    <property type="protein sequence ID" value="ENSDLAP00005077778.1"/>
    <property type="gene ID" value="ENSDLAG00005026552.1"/>
</dbReference>
<dbReference type="SUPFAM" id="SSF56672">
    <property type="entry name" value="DNA/RNA polymerases"/>
    <property type="match status" value="1"/>
</dbReference>
<dbReference type="Ensembl" id="ENSDLAT00005073528.1">
    <property type="protein sequence ID" value="ENSDLAP00005076173.1"/>
    <property type="gene ID" value="ENSDLAG00005026552.1"/>
</dbReference>
<evidence type="ECO:0000259" key="12">
    <source>
        <dbReference type="PROSITE" id="PS50878"/>
    </source>
</evidence>
<evidence type="ECO:0000313" key="14">
    <source>
        <dbReference type="Proteomes" id="UP000694389"/>
    </source>
</evidence>
<evidence type="ECO:0000256" key="11">
    <source>
        <dbReference type="ARBA" id="ARBA00039658"/>
    </source>
</evidence>
<dbReference type="CDD" id="cd01647">
    <property type="entry name" value="RT_LTR"/>
    <property type="match status" value="1"/>
</dbReference>
<dbReference type="InterPro" id="IPR000477">
    <property type="entry name" value="RT_dom"/>
</dbReference>
<dbReference type="Pfam" id="PF17921">
    <property type="entry name" value="Integrase_H2C2"/>
    <property type="match status" value="1"/>
</dbReference>
<evidence type="ECO:0000256" key="9">
    <source>
        <dbReference type="ARBA" id="ARBA00022918"/>
    </source>
</evidence>
<dbReference type="GO" id="GO:0004523">
    <property type="term" value="F:RNA-DNA hybrid ribonuclease activity"/>
    <property type="evidence" value="ECO:0007669"/>
    <property type="project" value="UniProtKB-EC"/>
</dbReference>
<keyword evidence="9" id="KW-0695">RNA-directed DNA polymerase</keyword>
<dbReference type="EC" id="3.1.26.4" evidence="2"/>
<dbReference type="CDD" id="cd09274">
    <property type="entry name" value="RNase_HI_RT_Ty3"/>
    <property type="match status" value="1"/>
</dbReference>
<dbReference type="GO" id="GO:0008233">
    <property type="term" value="F:peptidase activity"/>
    <property type="evidence" value="ECO:0007669"/>
    <property type="project" value="UniProtKB-KW"/>
</dbReference>
<dbReference type="FunFam" id="3.10.20.370:FF:000001">
    <property type="entry name" value="Retrovirus-related Pol polyprotein from transposon 17.6-like protein"/>
    <property type="match status" value="1"/>
</dbReference>
<proteinExistence type="inferred from homology"/>
<organism evidence="13 14">
    <name type="scientific">Dicentrarchus labrax</name>
    <name type="common">European seabass</name>
    <name type="synonym">Morone labrax</name>
    <dbReference type="NCBI Taxonomy" id="13489"/>
    <lineage>
        <taxon>Eukaryota</taxon>
        <taxon>Metazoa</taxon>
        <taxon>Chordata</taxon>
        <taxon>Craniata</taxon>
        <taxon>Vertebrata</taxon>
        <taxon>Euteleostomi</taxon>
        <taxon>Actinopterygii</taxon>
        <taxon>Neopterygii</taxon>
        <taxon>Teleostei</taxon>
        <taxon>Neoteleostei</taxon>
        <taxon>Acanthomorphata</taxon>
        <taxon>Eupercaria</taxon>
        <taxon>Moronidae</taxon>
        <taxon>Dicentrarchus</taxon>
    </lineage>
</organism>
<dbReference type="Gene3D" id="1.10.340.70">
    <property type="match status" value="1"/>
</dbReference>
<evidence type="ECO:0000256" key="3">
    <source>
        <dbReference type="ARBA" id="ARBA00022670"/>
    </source>
</evidence>
<dbReference type="PANTHER" id="PTHR37984">
    <property type="entry name" value="PROTEIN CBG26694"/>
    <property type="match status" value="1"/>
</dbReference>
<dbReference type="GO" id="GO:0003964">
    <property type="term" value="F:RNA-directed DNA polymerase activity"/>
    <property type="evidence" value="ECO:0007669"/>
    <property type="project" value="UniProtKB-KW"/>
</dbReference>
<keyword evidence="10" id="KW-0511">Multifunctional enzyme</keyword>
<evidence type="ECO:0000256" key="4">
    <source>
        <dbReference type="ARBA" id="ARBA00022679"/>
    </source>
</evidence>
<dbReference type="GeneTree" id="ENSGT01100000263500"/>
<name>A0A8P4GKR5_DICLA</name>
<dbReference type="Gene3D" id="3.30.70.270">
    <property type="match status" value="2"/>
</dbReference>
<comment type="similarity">
    <text evidence="1">Belongs to the beta type-B retroviral polymerase family. HERV class-II K(HML-2) pol subfamily.</text>
</comment>
<evidence type="ECO:0000256" key="2">
    <source>
        <dbReference type="ARBA" id="ARBA00012180"/>
    </source>
</evidence>
<dbReference type="Pfam" id="PF00078">
    <property type="entry name" value="RVT_1"/>
    <property type="match status" value="1"/>
</dbReference>
<sequence length="645" mass="72882">MRYADVFAAQDEDLGYTDQVKHEIPVVDESPVSQPYRRIPPNQYQEVREHISELLRKGVIQESSSSYASPIVLVRKSDGTLRLCVDYRRLNAKTRRDAFPLPRIDESLDALSGAKFFSTIDLASGYHQVAVHEKDRNKTAFTTPFGLYEYLRMPFGLCNAPATFQRLMQATMSDLVFQIVLVYLDDLLVFSPTFQDHLVRLETVLKRLRDTGLKVKVEKCHFLQSEVRFLGHQVSSQGIGTDPDKICAVKLWPIPSTVKELRSFLGFCSYYRRFIEGFSQIAGPLHDVVNTCMKECNQAKVNQKFRSAWTPQSQLAFELLKEKLTSAPTLGYADFTRPFLLETDASSLGLGAVLYQEQGGRKKVIAYASRRLRGAEKNDQNYSSMKLELLALKWAVTEKFRSYLLGSKFTVITDNNPLCHLSTANLGAVQQRWVAQLAVFDFDVKYRPGRCNTAADALSRQPVVDGPEPVSEDAEYDGCVAICNALRTGTELGLDLVTAGVEHCKIGQLCASEAGETVISEAVQDNTPTLPGYSKAELQSFQAADPTIRVLREFWSQQKKPTYQEKADFPKPVRSLLRQWPRIRERDGLLYRVMEDVHLGRCHQLLLPACLKEQVLKSVHDQMGHQGIERTLGLVRQRCFWGGYA</sequence>
<dbReference type="AlphaFoldDB" id="A0A8P4GKR5"/>
<reference evidence="13" key="1">
    <citation type="submission" date="2025-05" db="UniProtKB">
        <authorList>
            <consortium name="Ensembl"/>
        </authorList>
    </citation>
    <scope>IDENTIFICATION</scope>
</reference>
<keyword evidence="5" id="KW-0548">Nucleotidyltransferase</keyword>
<evidence type="ECO:0000256" key="10">
    <source>
        <dbReference type="ARBA" id="ARBA00023268"/>
    </source>
</evidence>
<dbReference type="InterPro" id="IPR050951">
    <property type="entry name" value="Retrovirus_Pol_polyprotein"/>
</dbReference>
<dbReference type="Proteomes" id="UP000694389">
    <property type="component" value="Unassembled WGS sequence"/>
</dbReference>
<protein>
    <recommendedName>
        <fullName evidence="11">Gypsy retrotransposon integrase-like protein 1</fullName>
        <ecNumber evidence="2">3.1.26.4</ecNumber>
    </recommendedName>
</protein>
<dbReference type="InterPro" id="IPR041588">
    <property type="entry name" value="Integrase_H2C2"/>
</dbReference>
<accession>A0A8P4GKR5</accession>
<keyword evidence="4" id="KW-0808">Transferase</keyword>
<evidence type="ECO:0000256" key="6">
    <source>
        <dbReference type="ARBA" id="ARBA00022722"/>
    </source>
</evidence>
<dbReference type="PROSITE" id="PS50878">
    <property type="entry name" value="RT_POL"/>
    <property type="match status" value="1"/>
</dbReference>
<dbReference type="Gene3D" id="3.10.20.370">
    <property type="match status" value="1"/>
</dbReference>
<keyword evidence="7" id="KW-0255">Endonuclease</keyword>
<dbReference type="InterPro" id="IPR041577">
    <property type="entry name" value="RT_RNaseH_2"/>
</dbReference>
<dbReference type="FunFam" id="3.30.70.270:FF:000020">
    <property type="entry name" value="Transposon Tf2-6 polyprotein-like Protein"/>
    <property type="match status" value="1"/>
</dbReference>
<dbReference type="InterPro" id="IPR043502">
    <property type="entry name" value="DNA/RNA_pol_sf"/>
</dbReference>
<dbReference type="FunFam" id="3.10.10.10:FF:000007">
    <property type="entry name" value="Retrovirus-related Pol polyprotein from transposon 17.6-like Protein"/>
    <property type="match status" value="1"/>
</dbReference>
<evidence type="ECO:0000256" key="1">
    <source>
        <dbReference type="ARBA" id="ARBA00010879"/>
    </source>
</evidence>